<protein>
    <submittedName>
        <fullName evidence="1">Uncharacterized protein</fullName>
    </submittedName>
</protein>
<accession>A0A427B1T5</accession>
<comment type="caution">
    <text evidence="1">The sequence shown here is derived from an EMBL/GenBank/DDBJ whole genome shotgun (WGS) entry which is preliminary data.</text>
</comment>
<sequence length="81" mass="8997">MSKSPSLPAPSASTLFHPVVLFPRPIPISCKEVGENDAVIGLVDVDPNIDDEKEDEAKWRDICIGIASLCLLFLFWRCDVR</sequence>
<gene>
    <name evidence="1" type="ORF">B296_00002354</name>
</gene>
<organism evidence="1 2">
    <name type="scientific">Ensete ventricosum</name>
    <name type="common">Abyssinian banana</name>
    <name type="synonym">Musa ensete</name>
    <dbReference type="NCBI Taxonomy" id="4639"/>
    <lineage>
        <taxon>Eukaryota</taxon>
        <taxon>Viridiplantae</taxon>
        <taxon>Streptophyta</taxon>
        <taxon>Embryophyta</taxon>
        <taxon>Tracheophyta</taxon>
        <taxon>Spermatophyta</taxon>
        <taxon>Magnoliopsida</taxon>
        <taxon>Liliopsida</taxon>
        <taxon>Zingiberales</taxon>
        <taxon>Musaceae</taxon>
        <taxon>Ensete</taxon>
    </lineage>
</organism>
<proteinExistence type="predicted"/>
<dbReference type="AlphaFoldDB" id="A0A427B1T5"/>
<name>A0A427B1T5_ENSVE</name>
<dbReference type="Proteomes" id="UP000287651">
    <property type="component" value="Unassembled WGS sequence"/>
</dbReference>
<evidence type="ECO:0000313" key="1">
    <source>
        <dbReference type="EMBL" id="RRT82276.1"/>
    </source>
</evidence>
<dbReference type="EMBL" id="AMZH03000726">
    <property type="protein sequence ID" value="RRT82276.1"/>
    <property type="molecule type" value="Genomic_DNA"/>
</dbReference>
<reference evidence="1 2" key="1">
    <citation type="journal article" date="2014" name="Agronomy (Basel)">
        <title>A Draft Genome Sequence for Ensete ventricosum, the Drought-Tolerant Tree Against Hunger.</title>
        <authorList>
            <person name="Harrison J."/>
            <person name="Moore K.A."/>
            <person name="Paszkiewicz K."/>
            <person name="Jones T."/>
            <person name="Grant M."/>
            <person name="Ambacheew D."/>
            <person name="Muzemil S."/>
            <person name="Studholme D.J."/>
        </authorList>
    </citation>
    <scope>NUCLEOTIDE SEQUENCE [LARGE SCALE GENOMIC DNA]</scope>
</reference>
<evidence type="ECO:0000313" key="2">
    <source>
        <dbReference type="Proteomes" id="UP000287651"/>
    </source>
</evidence>